<dbReference type="Proteomes" id="UP000217784">
    <property type="component" value="Unassembled WGS sequence"/>
</dbReference>
<protein>
    <recommendedName>
        <fullName evidence="2">UPF0179 protein ASJ80_03230</fullName>
    </recommendedName>
</protein>
<keyword evidence="4" id="KW-1185">Reference proteome</keyword>
<evidence type="ECO:0000313" key="4">
    <source>
        <dbReference type="Proteomes" id="UP000217784"/>
    </source>
</evidence>
<evidence type="ECO:0000313" key="3">
    <source>
        <dbReference type="EMBL" id="PAV04041.1"/>
    </source>
</evidence>
<dbReference type="PANTHER" id="PTHR40699:SF1">
    <property type="entry name" value="UPF0179 PROTEIN MJ1627"/>
    <property type="match status" value="1"/>
</dbReference>
<evidence type="ECO:0000256" key="1">
    <source>
        <dbReference type="ARBA" id="ARBA00010824"/>
    </source>
</evidence>
<evidence type="ECO:0000256" key="2">
    <source>
        <dbReference type="HAMAP-Rule" id="MF_00498"/>
    </source>
</evidence>
<gene>
    <name evidence="3" type="ORF">ASJ80_03230</name>
</gene>
<dbReference type="Pfam" id="PF03684">
    <property type="entry name" value="UPF0179"/>
    <property type="match status" value="1"/>
</dbReference>
<comment type="caution">
    <text evidence="3">The sequence shown here is derived from an EMBL/GenBank/DDBJ whole genome shotgun (WGS) entry which is preliminary data.</text>
</comment>
<sequence length="142" mass="15861">MITLIGKTLAEEGLKFMHYGASAECEACRFKSTCIDSLEEGRMYVVTEVKDTEHPCLIHDSGKVKVVEVERADIEALVDTKKAFEGSMLTFEFPECDKECTMRELCFPEGLYEGDKCKIIKSLGKPANECINGLKLSLVLLK</sequence>
<dbReference type="InterPro" id="IPR005369">
    <property type="entry name" value="UPF0179"/>
</dbReference>
<dbReference type="PANTHER" id="PTHR40699">
    <property type="entry name" value="UPF0179 PROTEIN MJ1627"/>
    <property type="match status" value="1"/>
</dbReference>
<dbReference type="AlphaFoldDB" id="A0A2A2H3N6"/>
<dbReference type="HAMAP" id="MF_00498">
    <property type="entry name" value="UPF0179"/>
    <property type="match status" value="1"/>
</dbReference>
<comment type="similarity">
    <text evidence="1 2">Belongs to the UPF0179 family.</text>
</comment>
<organism evidence="3 4">
    <name type="scientific">Methanobacterium bryantii</name>
    <dbReference type="NCBI Taxonomy" id="2161"/>
    <lineage>
        <taxon>Archaea</taxon>
        <taxon>Methanobacteriati</taxon>
        <taxon>Methanobacteriota</taxon>
        <taxon>Methanomada group</taxon>
        <taxon>Methanobacteria</taxon>
        <taxon>Methanobacteriales</taxon>
        <taxon>Methanobacteriaceae</taxon>
        <taxon>Methanobacterium</taxon>
    </lineage>
</organism>
<reference evidence="3 4" key="1">
    <citation type="journal article" date="2017" name="BMC Genomics">
        <title>Genomic analysis of methanogenic archaea reveals a shift towards energy conservation.</title>
        <authorList>
            <person name="Gilmore S.P."/>
            <person name="Henske J.K."/>
            <person name="Sexton J.A."/>
            <person name="Solomon K.V."/>
            <person name="Seppala S."/>
            <person name="Yoo J.I."/>
            <person name="Huyett L.M."/>
            <person name="Pressman A."/>
            <person name="Cogan J.Z."/>
            <person name="Kivenson V."/>
            <person name="Peng X."/>
            <person name="Tan Y."/>
            <person name="Valentine D.L."/>
            <person name="O'Malley M.A."/>
        </authorList>
    </citation>
    <scope>NUCLEOTIDE SEQUENCE [LARGE SCALE GENOMIC DNA]</scope>
    <source>
        <strain evidence="3 4">M.o.H.</strain>
    </source>
</reference>
<dbReference type="RefSeq" id="WP_069583735.1">
    <property type="nucleotide sequence ID" value="NZ_LMVM01000033.1"/>
</dbReference>
<accession>A0A2A2H3N6</accession>
<dbReference type="PIRSF" id="PIRSF006595">
    <property type="entry name" value="UCP006595"/>
    <property type="match status" value="1"/>
</dbReference>
<name>A0A2A2H3N6_METBR</name>
<dbReference type="OrthoDB" id="24613at2157"/>
<proteinExistence type="inferred from homology"/>
<dbReference type="EMBL" id="LMVM01000033">
    <property type="protein sequence ID" value="PAV04041.1"/>
    <property type="molecule type" value="Genomic_DNA"/>
</dbReference>